<dbReference type="Proteomes" id="UP001318860">
    <property type="component" value="Unassembled WGS sequence"/>
</dbReference>
<dbReference type="Pfam" id="PF07859">
    <property type="entry name" value="Abhydrolase_3"/>
    <property type="match status" value="1"/>
</dbReference>
<dbReference type="PANTHER" id="PTHR23024">
    <property type="entry name" value="ARYLACETAMIDE DEACETYLASE"/>
    <property type="match status" value="1"/>
</dbReference>
<dbReference type="InterPro" id="IPR029058">
    <property type="entry name" value="AB_hydrolase_fold"/>
</dbReference>
<evidence type="ECO:0000256" key="2">
    <source>
        <dbReference type="SAM" id="MobiDB-lite"/>
    </source>
</evidence>
<sequence>MTEINCGTSLTRFNLIKISGEPGGENGREQSKTKANNLFFYFAGNGIQPHPNNPRFPTFLPGPQHRPHRKIPRARLRSPIRPRPPNRRRFQRRRHLAGKQRFRQNIPTNHHHHRPRRSETPLIIYIHGGAFSLQSAFSSLYHNYANSLASQSRSVVVSIEYRLAPEHPIPACYDDCYAAVKWIGSHTRVEGGPDPWLNEHADFNRVYAAGDSAGANLAHNIVTRADVGLGFKFAGLILVHPFFGIGKPDKLLEFHLPRHDGVR</sequence>
<protein>
    <recommendedName>
        <fullName evidence="3">Alpha/beta hydrolase fold-3 domain-containing protein</fullName>
    </recommendedName>
</protein>
<dbReference type="InterPro" id="IPR013094">
    <property type="entry name" value="AB_hydrolase_3"/>
</dbReference>
<reference evidence="4 5" key="1">
    <citation type="journal article" date="2021" name="Comput. Struct. Biotechnol. J.">
        <title>De novo genome assembly of the potent medicinal plant Rehmannia glutinosa using nanopore technology.</title>
        <authorList>
            <person name="Ma L."/>
            <person name="Dong C."/>
            <person name="Song C."/>
            <person name="Wang X."/>
            <person name="Zheng X."/>
            <person name="Niu Y."/>
            <person name="Chen S."/>
            <person name="Feng W."/>
        </authorList>
    </citation>
    <scope>NUCLEOTIDE SEQUENCE [LARGE SCALE GENOMIC DNA]</scope>
    <source>
        <strain evidence="4">DH-2019</strain>
    </source>
</reference>
<dbReference type="Gene3D" id="3.40.50.1820">
    <property type="entry name" value="alpha/beta hydrolase"/>
    <property type="match status" value="1"/>
</dbReference>
<comment type="caution">
    <text evidence="4">The sequence shown here is derived from an EMBL/GenBank/DDBJ whole genome shotgun (WGS) entry which is preliminary data.</text>
</comment>
<dbReference type="PANTHER" id="PTHR23024:SF479">
    <property type="entry name" value="CARBOXYLESTERASE 2-RELATED"/>
    <property type="match status" value="1"/>
</dbReference>
<organism evidence="4 5">
    <name type="scientific">Rehmannia glutinosa</name>
    <name type="common">Chinese foxglove</name>
    <dbReference type="NCBI Taxonomy" id="99300"/>
    <lineage>
        <taxon>Eukaryota</taxon>
        <taxon>Viridiplantae</taxon>
        <taxon>Streptophyta</taxon>
        <taxon>Embryophyta</taxon>
        <taxon>Tracheophyta</taxon>
        <taxon>Spermatophyta</taxon>
        <taxon>Magnoliopsida</taxon>
        <taxon>eudicotyledons</taxon>
        <taxon>Gunneridae</taxon>
        <taxon>Pentapetalae</taxon>
        <taxon>asterids</taxon>
        <taxon>lamiids</taxon>
        <taxon>Lamiales</taxon>
        <taxon>Orobanchaceae</taxon>
        <taxon>Rehmannieae</taxon>
        <taxon>Rehmannia</taxon>
    </lineage>
</organism>
<evidence type="ECO:0000313" key="4">
    <source>
        <dbReference type="EMBL" id="KAK6159375.1"/>
    </source>
</evidence>
<dbReference type="InterPro" id="IPR050466">
    <property type="entry name" value="Carboxylest/Gibb_receptor"/>
</dbReference>
<evidence type="ECO:0000313" key="5">
    <source>
        <dbReference type="Proteomes" id="UP001318860"/>
    </source>
</evidence>
<dbReference type="SUPFAM" id="SSF53474">
    <property type="entry name" value="alpha/beta-Hydrolases"/>
    <property type="match status" value="1"/>
</dbReference>
<evidence type="ECO:0000256" key="1">
    <source>
        <dbReference type="ARBA" id="ARBA00010515"/>
    </source>
</evidence>
<feature type="region of interest" description="Disordered" evidence="2">
    <location>
        <begin position="77"/>
        <end position="98"/>
    </location>
</feature>
<comment type="similarity">
    <text evidence="1">Belongs to the 'GDXG' lipolytic enzyme family.</text>
</comment>
<name>A0ABR0XJK8_REHGL</name>
<keyword evidence="5" id="KW-1185">Reference proteome</keyword>
<proteinExistence type="inferred from homology"/>
<feature type="domain" description="Alpha/beta hydrolase fold-3" evidence="3">
    <location>
        <begin position="123"/>
        <end position="243"/>
    </location>
</feature>
<accession>A0ABR0XJK8</accession>
<dbReference type="EMBL" id="JABTTQ020000004">
    <property type="protein sequence ID" value="KAK6159375.1"/>
    <property type="molecule type" value="Genomic_DNA"/>
</dbReference>
<evidence type="ECO:0000259" key="3">
    <source>
        <dbReference type="Pfam" id="PF07859"/>
    </source>
</evidence>
<gene>
    <name evidence="4" type="ORF">DH2020_006689</name>
</gene>